<name>A0ABY1N3L1_9ACTN</name>
<accession>A0ABY1N3L1</accession>
<gene>
    <name evidence="1" type="ORF">SAMN06265174_10885</name>
</gene>
<proteinExistence type="predicted"/>
<evidence type="ECO:0000313" key="2">
    <source>
        <dbReference type="Proteomes" id="UP000315460"/>
    </source>
</evidence>
<dbReference type="Pfam" id="PF10604">
    <property type="entry name" value="Polyketide_cyc2"/>
    <property type="match status" value="1"/>
</dbReference>
<keyword evidence="2" id="KW-1185">Reference proteome</keyword>
<sequence length="160" mass="17286">MTHLALATRLSSMLRVRSTFRRGMWTTELRMNVDPETVWSVITDVQSWPRWGPTVSAARVDGDSGLAVGARGTVTTAVGLSLPFEITDFVERRLWAWKVAGVGATRHEVIEVPGGCVLSFGAPVWAAGYLPVLAVALPRIERISVERAPRDGVGFGGGEV</sequence>
<dbReference type="InterPro" id="IPR019587">
    <property type="entry name" value="Polyketide_cyclase/dehydratase"/>
</dbReference>
<protein>
    <submittedName>
        <fullName evidence="1">Polyketide cyclase / dehydrase and lipid transport</fullName>
    </submittedName>
</protein>
<dbReference type="Proteomes" id="UP000315460">
    <property type="component" value="Unassembled WGS sequence"/>
</dbReference>
<comment type="caution">
    <text evidence="1">The sequence shown here is derived from an EMBL/GenBank/DDBJ whole genome shotgun (WGS) entry which is preliminary data.</text>
</comment>
<dbReference type="SUPFAM" id="SSF55961">
    <property type="entry name" value="Bet v1-like"/>
    <property type="match status" value="1"/>
</dbReference>
<dbReference type="Gene3D" id="3.30.530.20">
    <property type="match status" value="1"/>
</dbReference>
<reference evidence="1 2" key="1">
    <citation type="submission" date="2017-05" db="EMBL/GenBank/DDBJ databases">
        <authorList>
            <person name="Varghese N."/>
            <person name="Submissions S."/>
        </authorList>
    </citation>
    <scope>NUCLEOTIDE SEQUENCE [LARGE SCALE GENOMIC DNA]</scope>
    <source>
        <strain evidence="1 2">DSM 45139</strain>
    </source>
</reference>
<organism evidence="1 2">
    <name type="scientific">Dietzia kunjamensis subsp. schimae</name>
    <dbReference type="NCBI Taxonomy" id="498198"/>
    <lineage>
        <taxon>Bacteria</taxon>
        <taxon>Bacillati</taxon>
        <taxon>Actinomycetota</taxon>
        <taxon>Actinomycetes</taxon>
        <taxon>Mycobacteriales</taxon>
        <taxon>Dietziaceae</taxon>
        <taxon>Dietzia</taxon>
    </lineage>
</organism>
<dbReference type="EMBL" id="FXTG01000008">
    <property type="protein sequence ID" value="SMO84868.1"/>
    <property type="molecule type" value="Genomic_DNA"/>
</dbReference>
<dbReference type="InterPro" id="IPR023393">
    <property type="entry name" value="START-like_dom_sf"/>
</dbReference>
<evidence type="ECO:0000313" key="1">
    <source>
        <dbReference type="EMBL" id="SMO84868.1"/>
    </source>
</evidence>